<evidence type="ECO:0008006" key="3">
    <source>
        <dbReference type="Google" id="ProtNLM"/>
    </source>
</evidence>
<proteinExistence type="predicted"/>
<comment type="caution">
    <text evidence="1">The sequence shown here is derived from an EMBL/GenBank/DDBJ whole genome shotgun (WGS) entry which is preliminary data.</text>
</comment>
<name>A0ABU3KRU8_9BURK</name>
<protein>
    <recommendedName>
        <fullName evidence="3">DUF2486 domain-containing protein</fullName>
    </recommendedName>
</protein>
<dbReference type="EMBL" id="JAVBIK010000001">
    <property type="protein sequence ID" value="MDT7520540.1"/>
    <property type="molecule type" value="Genomic_DNA"/>
</dbReference>
<dbReference type="Proteomes" id="UP001321700">
    <property type="component" value="Unassembled WGS sequence"/>
</dbReference>
<accession>A0ABU3KRU8</accession>
<keyword evidence="2" id="KW-1185">Reference proteome</keyword>
<evidence type="ECO:0000313" key="1">
    <source>
        <dbReference type="EMBL" id="MDT7520540.1"/>
    </source>
</evidence>
<gene>
    <name evidence="1" type="ORF">RAE19_17790</name>
</gene>
<organism evidence="1 2">
    <name type="scientific">Rhodoferax potami</name>
    <dbReference type="NCBI Taxonomy" id="3068338"/>
    <lineage>
        <taxon>Bacteria</taxon>
        <taxon>Pseudomonadati</taxon>
        <taxon>Pseudomonadota</taxon>
        <taxon>Betaproteobacteria</taxon>
        <taxon>Burkholderiales</taxon>
        <taxon>Comamonadaceae</taxon>
        <taxon>Rhodoferax</taxon>
    </lineage>
</organism>
<evidence type="ECO:0000313" key="2">
    <source>
        <dbReference type="Proteomes" id="UP001321700"/>
    </source>
</evidence>
<dbReference type="RefSeq" id="WP_313876127.1">
    <property type="nucleotide sequence ID" value="NZ_JAVBIK010000001.1"/>
</dbReference>
<sequence>MQAPKHPPRFLPTLTEVVKHPAPATESAEIPVLLEEEVLAPVVASTFVEPVASVMTDEDLIAKVMVQLTPVLEQVVQDALQQSLQARLHVLLPGVMEDVEATVSRAVADALQGVHAEQERQ</sequence>
<reference evidence="1 2" key="1">
    <citation type="submission" date="2023-08" db="EMBL/GenBank/DDBJ databases">
        <title>Rhodoferax potami sp. nov. and Rhodoferax mekongensis sp. nov., isolated from the Mekong River in Thailand.</title>
        <authorList>
            <person name="Kitikhun S."/>
            <person name="Charoenyingcharoen P."/>
            <person name="Siriarchawattana P."/>
            <person name="Likhitrattanapisal S."/>
            <person name="Nilsakha T."/>
            <person name="Chanpet A."/>
            <person name="Rattanawaree P."/>
            <person name="Ingsriswang S."/>
        </authorList>
    </citation>
    <scope>NUCLEOTIDE SEQUENCE [LARGE SCALE GENOMIC DNA]</scope>
    <source>
        <strain evidence="1 2">TBRC 17660</strain>
    </source>
</reference>